<dbReference type="EMBL" id="CAACXN010000015">
    <property type="protein sequence ID" value="VEW13412.1"/>
    <property type="molecule type" value="Genomic_DNA"/>
</dbReference>
<reference evidence="6 10" key="3">
    <citation type="submission" date="2017-04" db="EMBL/GenBank/DDBJ databases">
        <title>Kefir bacterial isolates.</title>
        <authorList>
            <person name="Kim Y."/>
            <person name="Blasche S."/>
            <person name="Patil K.R."/>
        </authorList>
    </citation>
    <scope>NUCLEOTIDE SEQUENCE [LARGE SCALE GENOMIC DNA]</scope>
    <source>
        <strain evidence="6 10">OG2</strain>
    </source>
</reference>
<evidence type="ECO:0000313" key="9">
    <source>
        <dbReference type="Proteomes" id="UP000076612"/>
    </source>
</evidence>
<dbReference type="STRING" id="33889.AVW13_09610"/>
<evidence type="ECO:0000256" key="1">
    <source>
        <dbReference type="PIRSR" id="PIRSR001220-1"/>
    </source>
</evidence>
<organism evidence="8 11">
    <name type="scientific">Brevibacterium casei</name>
    <dbReference type="NCBI Taxonomy" id="33889"/>
    <lineage>
        <taxon>Bacteria</taxon>
        <taxon>Bacillati</taxon>
        <taxon>Actinomycetota</taxon>
        <taxon>Actinomycetes</taxon>
        <taxon>Micrococcales</taxon>
        <taxon>Brevibacteriaceae</taxon>
        <taxon>Brevibacterium</taxon>
    </lineage>
</organism>
<dbReference type="EMBL" id="CP065682">
    <property type="protein sequence ID" value="QPS34147.1"/>
    <property type="molecule type" value="Genomic_DNA"/>
</dbReference>
<feature type="active site" description="O-isoaspartyl threonine intermediate" evidence="1">
    <location>
        <position position="16"/>
    </location>
</feature>
<dbReference type="Proteomes" id="UP000076612">
    <property type="component" value="Unassembled WGS sequence"/>
</dbReference>
<dbReference type="Gene3D" id="3.40.50.1170">
    <property type="entry name" value="L-asparaginase, N-terminal domain"/>
    <property type="match status" value="1"/>
</dbReference>
<feature type="domain" description="L-asparaginase N-terminal" evidence="3">
    <location>
        <begin position="8"/>
        <end position="191"/>
    </location>
</feature>
<dbReference type="GeneID" id="99774223"/>
<feature type="domain" description="Asparaginase/glutaminase C-terminal" evidence="4">
    <location>
        <begin position="216"/>
        <end position="326"/>
    </location>
</feature>
<dbReference type="Pfam" id="PF17763">
    <property type="entry name" value="Asparaginase_C"/>
    <property type="match status" value="1"/>
</dbReference>
<dbReference type="Pfam" id="PF00710">
    <property type="entry name" value="Asparaginase"/>
    <property type="match status" value="1"/>
</dbReference>
<dbReference type="Proteomes" id="UP000216867">
    <property type="component" value="Unassembled WGS sequence"/>
</dbReference>
<keyword evidence="8" id="KW-0378">Hydrolase</keyword>
<evidence type="ECO:0000313" key="10">
    <source>
        <dbReference type="Proteomes" id="UP000216867"/>
    </source>
</evidence>
<dbReference type="InterPro" id="IPR036152">
    <property type="entry name" value="Asp/glu_Ase-like_sf"/>
</dbReference>
<dbReference type="GO" id="GO:0004067">
    <property type="term" value="F:asparaginase activity"/>
    <property type="evidence" value="ECO:0007669"/>
    <property type="project" value="UniProtKB-UniRule"/>
</dbReference>
<dbReference type="Gene3D" id="3.40.50.40">
    <property type="match status" value="1"/>
</dbReference>
<dbReference type="InterPro" id="IPR037152">
    <property type="entry name" value="L-asparaginase_N_sf"/>
</dbReference>
<feature type="binding site" evidence="2">
    <location>
        <begin position="90"/>
        <end position="91"/>
    </location>
    <ligand>
        <name>substrate</name>
    </ligand>
</feature>
<dbReference type="PROSITE" id="PS51732">
    <property type="entry name" value="ASN_GLN_ASE_3"/>
    <property type="match status" value="1"/>
</dbReference>
<reference evidence="9" key="1">
    <citation type="submission" date="2016-01" db="EMBL/GenBank/DDBJ databases">
        <title>Draft genome of Chromobacterium sp. F49.</title>
        <authorList>
            <person name="Hong K.W."/>
        </authorList>
    </citation>
    <scope>NUCLEOTIDE SEQUENCE [LARGE SCALE GENOMIC DNA]</scope>
    <source>
        <strain evidence="9">M40</strain>
    </source>
</reference>
<dbReference type="SMART" id="SM00870">
    <property type="entry name" value="Asparaginase"/>
    <property type="match status" value="1"/>
</dbReference>
<evidence type="ECO:0000313" key="6">
    <source>
        <dbReference type="EMBL" id="PAK96942.1"/>
    </source>
</evidence>
<reference evidence="7 12" key="5">
    <citation type="submission" date="2020-12" db="EMBL/GenBank/DDBJ databases">
        <title>FDA dAtabase for Regulatory Grade micrObial Sequences (FDA-ARGOS): Supporting development and validation of Infectious Disease Dx tests.</title>
        <authorList>
            <person name="Sproer C."/>
            <person name="Gronow S."/>
            <person name="Severitt S."/>
            <person name="Schroder I."/>
            <person name="Tallon L."/>
            <person name="Sadzewicz L."/>
            <person name="Zhao X."/>
            <person name="Boylan J."/>
            <person name="Ott S."/>
            <person name="Bowen H."/>
            <person name="Vavikolanu K."/>
            <person name="Mehta A."/>
            <person name="Aluvathingal J."/>
            <person name="Nadendla S."/>
            <person name="Lowell S."/>
            <person name="Myers T."/>
            <person name="Yan Y."/>
            <person name="Sichtig H."/>
        </authorList>
    </citation>
    <scope>NUCLEOTIDE SEQUENCE [LARGE SCALE GENOMIC DNA]</scope>
    <source>
        <strain evidence="7 12">FDAARGOS_902</strain>
    </source>
</reference>
<feature type="binding site" evidence="2">
    <location>
        <position position="61"/>
    </location>
    <ligand>
        <name>substrate</name>
    </ligand>
</feature>
<proteinExistence type="predicted"/>
<dbReference type="PIRSF" id="PIRSF001220">
    <property type="entry name" value="L-ASNase_gatD"/>
    <property type="match status" value="1"/>
</dbReference>
<evidence type="ECO:0000313" key="11">
    <source>
        <dbReference type="Proteomes" id="UP000386281"/>
    </source>
</evidence>
<evidence type="ECO:0000313" key="5">
    <source>
        <dbReference type="EMBL" id="KZE21697.1"/>
    </source>
</evidence>
<sequence>MPDTPLHLLVAALGGTIASTADGSGGVAPALSGAEIAAAAGLDRIWPDLQADFTQVAQVSSANVTLDMLHDVVDLARRTDADGIVLTQGTDTLEESAFALSLLNDSGTPIAVTGAMRNPTLPGADGPANVRAAALTALSPSARHLPATLVFNDEIHDPHHVRKAHVSSTAAFSSGPVLGAIGWISEDVVRLPHAPHPRTAASPFAGLPRPDAFAAVALAEVGLGEPAETFDRLGEAGFAGLVLAGVGGGHVPEDLVPAVLRLGEQMPVILASRPGSGASLTRTYGYVGGEIGLLEGGLIPAGILDARKARIALTLALSYGLDPAEVFARFR</sequence>
<dbReference type="Proteomes" id="UP000386281">
    <property type="component" value="Unassembled WGS sequence"/>
</dbReference>
<dbReference type="RefSeq" id="WP_009378864.1">
    <property type="nucleotide sequence ID" value="NZ_CAACXN010000015.1"/>
</dbReference>
<reference evidence="8 11" key="4">
    <citation type="submission" date="2019-02" db="EMBL/GenBank/DDBJ databases">
        <authorList>
            <consortium name="Pathogen Informatics"/>
        </authorList>
    </citation>
    <scope>NUCLEOTIDE SEQUENCE [LARGE SCALE GENOMIC DNA]</scope>
    <source>
        <strain evidence="8 11">3012STDY7078520</strain>
    </source>
</reference>
<protein>
    <submittedName>
        <fullName evidence="5 7">Asparaginase</fullName>
    </submittedName>
    <submittedName>
        <fullName evidence="8">Probable L-asparaginase periplasmic</fullName>
        <ecNumber evidence="8">3.5.1.1</ecNumber>
    </submittedName>
</protein>
<name>A0A165EA38_9MICO</name>
<accession>A0A165EA38</accession>
<dbReference type="EMBL" id="NCWY01000002">
    <property type="protein sequence ID" value="PAK96942.1"/>
    <property type="molecule type" value="Genomic_DNA"/>
</dbReference>
<dbReference type="SUPFAM" id="SSF53774">
    <property type="entry name" value="Glutaminase/Asparaginase"/>
    <property type="match status" value="1"/>
</dbReference>
<dbReference type="PIRSF" id="PIRSF500176">
    <property type="entry name" value="L_ASNase"/>
    <property type="match status" value="1"/>
</dbReference>
<dbReference type="PRINTS" id="PR00139">
    <property type="entry name" value="ASNGLNASE"/>
</dbReference>
<dbReference type="PANTHER" id="PTHR11707:SF28">
    <property type="entry name" value="60 KDA LYSOPHOSPHOLIPASE"/>
    <property type="match status" value="1"/>
</dbReference>
<dbReference type="InterPro" id="IPR040919">
    <property type="entry name" value="Asparaginase_C"/>
</dbReference>
<evidence type="ECO:0000259" key="4">
    <source>
        <dbReference type="Pfam" id="PF17763"/>
    </source>
</evidence>
<dbReference type="EC" id="3.5.1.1" evidence="8"/>
<dbReference type="KEGG" id="bcau:I6G59_02105"/>
<evidence type="ECO:0000313" key="12">
    <source>
        <dbReference type="Proteomes" id="UP000594979"/>
    </source>
</evidence>
<evidence type="ECO:0000259" key="3">
    <source>
        <dbReference type="Pfam" id="PF00710"/>
    </source>
</evidence>
<dbReference type="EMBL" id="LQQR01000013">
    <property type="protein sequence ID" value="KZE21697.1"/>
    <property type="molecule type" value="Genomic_DNA"/>
</dbReference>
<dbReference type="AlphaFoldDB" id="A0A165EA38"/>
<dbReference type="Proteomes" id="UP000594979">
    <property type="component" value="Chromosome"/>
</dbReference>
<gene>
    <name evidence="8" type="primary">ansB</name>
    <name evidence="5" type="ORF">AVW13_09610</name>
    <name evidence="6" type="ORF">B8X04_03295</name>
    <name evidence="7" type="ORF">I6G59_02105</name>
    <name evidence="8" type="ORF">NCTC12391_01672</name>
</gene>
<dbReference type="PANTHER" id="PTHR11707">
    <property type="entry name" value="L-ASPARAGINASE"/>
    <property type="match status" value="1"/>
</dbReference>
<evidence type="ECO:0000313" key="8">
    <source>
        <dbReference type="EMBL" id="VEW13412.1"/>
    </source>
</evidence>
<dbReference type="InterPro" id="IPR027473">
    <property type="entry name" value="L-asparaginase_C"/>
</dbReference>
<evidence type="ECO:0000313" key="7">
    <source>
        <dbReference type="EMBL" id="QPS34147.1"/>
    </source>
</evidence>
<dbReference type="InterPro" id="IPR006034">
    <property type="entry name" value="Asparaginase/glutaminase-like"/>
</dbReference>
<evidence type="ECO:0000256" key="2">
    <source>
        <dbReference type="PIRSR" id="PIRSR001220-2"/>
    </source>
</evidence>
<dbReference type="InterPro" id="IPR027474">
    <property type="entry name" value="L-asparaginase_N"/>
</dbReference>
<reference evidence="5" key="2">
    <citation type="submission" date="2016-01" db="EMBL/GenBank/DDBJ databases">
        <authorList>
            <person name="Hong K.W."/>
        </authorList>
    </citation>
    <scope>NUCLEOTIDE SEQUENCE</scope>
    <source>
        <strain evidence="5">M40</strain>
    </source>
</reference>